<feature type="domain" description="C2H2-type" evidence="13">
    <location>
        <begin position="163"/>
        <end position="190"/>
    </location>
</feature>
<dbReference type="PANTHER" id="PTHR46179">
    <property type="entry name" value="ZINC FINGER PROTEIN"/>
    <property type="match status" value="1"/>
</dbReference>
<evidence type="ECO:0000256" key="12">
    <source>
        <dbReference type="SAM" id="MobiDB-lite"/>
    </source>
</evidence>
<dbReference type="FunFam" id="3.30.160.60:FF:002391">
    <property type="entry name" value="Transcription factor IIIA"/>
    <property type="match status" value="1"/>
</dbReference>
<feature type="compositionally biased region" description="Polar residues" evidence="12">
    <location>
        <begin position="1"/>
        <end position="13"/>
    </location>
</feature>
<dbReference type="PhylomeDB" id="A0A061ARE2"/>
<dbReference type="GO" id="GO:0008270">
    <property type="term" value="F:zinc ion binding"/>
    <property type="evidence" value="ECO:0007669"/>
    <property type="project" value="UniProtKB-KW"/>
</dbReference>
<dbReference type="Pfam" id="PF00096">
    <property type="entry name" value="zf-C2H2"/>
    <property type="match status" value="6"/>
</dbReference>
<evidence type="ECO:0000256" key="9">
    <source>
        <dbReference type="ARBA" id="ARBA00023242"/>
    </source>
</evidence>
<evidence type="ECO:0000256" key="10">
    <source>
        <dbReference type="ARBA" id="ARBA00040434"/>
    </source>
</evidence>
<dbReference type="GO" id="GO:0006357">
    <property type="term" value="P:regulation of transcription by RNA polymerase II"/>
    <property type="evidence" value="ECO:0007669"/>
    <property type="project" value="TreeGrafter"/>
</dbReference>
<keyword evidence="9" id="KW-0539">Nucleus</keyword>
<feature type="compositionally biased region" description="Polar residues" evidence="12">
    <location>
        <begin position="22"/>
        <end position="32"/>
    </location>
</feature>
<keyword evidence="5" id="KW-0862">Zinc</keyword>
<feature type="domain" description="C2H2-type" evidence="13">
    <location>
        <begin position="220"/>
        <end position="247"/>
    </location>
</feature>
<dbReference type="VEuPathDB" id="FungiDB:BON22_5067"/>
<dbReference type="EMBL" id="LK052888">
    <property type="protein sequence ID" value="CDR39731.1"/>
    <property type="molecule type" value="Genomic_DNA"/>
</dbReference>
<feature type="compositionally biased region" description="Low complexity" evidence="12">
    <location>
        <begin position="33"/>
        <end position="47"/>
    </location>
</feature>
<feature type="region of interest" description="Disordered" evidence="12">
    <location>
        <begin position="1"/>
        <end position="49"/>
    </location>
</feature>
<dbReference type="GO" id="GO:0005634">
    <property type="term" value="C:nucleus"/>
    <property type="evidence" value="ECO:0007669"/>
    <property type="project" value="UniProtKB-SubCell"/>
</dbReference>
<evidence type="ECO:0000313" key="14">
    <source>
        <dbReference type="EMBL" id="CDR39731.1"/>
    </source>
</evidence>
<dbReference type="SMART" id="SM00355">
    <property type="entry name" value="ZnF_C2H2"/>
    <property type="match status" value="9"/>
</dbReference>
<evidence type="ECO:0000256" key="7">
    <source>
        <dbReference type="ARBA" id="ARBA00023125"/>
    </source>
</evidence>
<protein>
    <recommendedName>
        <fullName evidence="10">Transcription factor IIIA</fullName>
    </recommendedName>
</protein>
<proteinExistence type="predicted"/>
<evidence type="ECO:0000256" key="2">
    <source>
        <dbReference type="ARBA" id="ARBA00022723"/>
    </source>
</evidence>
<evidence type="ECO:0000256" key="5">
    <source>
        <dbReference type="ARBA" id="ARBA00022833"/>
    </source>
</evidence>
<evidence type="ECO:0000256" key="3">
    <source>
        <dbReference type="ARBA" id="ARBA00022737"/>
    </source>
</evidence>
<keyword evidence="2" id="KW-0479">Metal-binding</keyword>
<dbReference type="PROSITE" id="PS00028">
    <property type="entry name" value="ZINC_FINGER_C2H2_1"/>
    <property type="match status" value="8"/>
</dbReference>
<dbReference type="SUPFAM" id="SSF57667">
    <property type="entry name" value="beta-beta-alpha zinc fingers"/>
    <property type="match status" value="4"/>
</dbReference>
<evidence type="ECO:0000256" key="6">
    <source>
        <dbReference type="ARBA" id="ARBA00023015"/>
    </source>
</evidence>
<dbReference type="AlphaFoldDB" id="A0A061ARE2"/>
<feature type="domain" description="C2H2-type" evidence="13">
    <location>
        <begin position="251"/>
        <end position="274"/>
    </location>
</feature>
<feature type="domain" description="C2H2-type" evidence="13">
    <location>
        <begin position="108"/>
        <end position="135"/>
    </location>
</feature>
<keyword evidence="3" id="KW-0677">Repeat</keyword>
<sequence length="396" mass="44931">MDPEVSSTGSMTPPTDPGVRGRSTNQPSTPITSPFNSRSSSKNSSRPKTYRCDYEGCDKIYSRPSLLTQHQRSHTDSRPFSCDQCDSSFFRESHLKRHQLSHAQERPFKCSICGKGVNTKQHLKRHEITHTKSFKCDHEDCNESFYKHQQLRHHVQSVHLKTLTCKECGKTFPRPYRLANHITKHHGAEPAYHCDFPGCYGSFKTWSALQLHMKTDHPKLTCSVCGKGCVGQEGLRMHMLVHDDERSAKIWKCTECPEDFAKKDELVNHCQATHKFIPHNLQTQDKQPQPPVKSQEQNVTAVRSDTVERVLAKGQSSVELLLKSVASPLKTIPCTFKNCSRTFRRDYDLQRHLAWHEKQREISAAKGLLMVSGTSTDNETEEEMADDLVGVISGTG</sequence>
<evidence type="ECO:0000259" key="13">
    <source>
        <dbReference type="PROSITE" id="PS50157"/>
    </source>
</evidence>
<keyword evidence="7" id="KW-0238">DNA-binding</keyword>
<gene>
    <name evidence="14" type="ORF">CYFA0S_03e06590g</name>
</gene>
<dbReference type="GO" id="GO:0003677">
    <property type="term" value="F:DNA binding"/>
    <property type="evidence" value="ECO:0007669"/>
    <property type="project" value="UniProtKB-KW"/>
</dbReference>
<dbReference type="Gene3D" id="3.30.160.60">
    <property type="entry name" value="Classic Zinc Finger"/>
    <property type="match status" value="7"/>
</dbReference>
<dbReference type="PANTHER" id="PTHR46179:SF13">
    <property type="entry name" value="C2H2-TYPE DOMAIN-CONTAINING PROTEIN"/>
    <property type="match status" value="1"/>
</dbReference>
<keyword evidence="6" id="KW-0805">Transcription regulation</keyword>
<reference evidence="14" key="1">
    <citation type="journal article" date="2014" name="Genome Announc.">
        <title>Genome sequence of the yeast Cyberlindnera fabianii (Hansenula fabianii).</title>
        <authorList>
            <person name="Freel K.C."/>
            <person name="Sarilar V."/>
            <person name="Neuveglise C."/>
            <person name="Devillers H."/>
            <person name="Friedrich A."/>
            <person name="Schacherer J."/>
        </authorList>
    </citation>
    <scope>NUCLEOTIDE SEQUENCE</scope>
    <source>
        <strain evidence="14">YJS4271</strain>
    </source>
</reference>
<dbReference type="InterPro" id="IPR051061">
    <property type="entry name" value="Zinc_finger_trans_reg"/>
</dbReference>
<evidence type="ECO:0000256" key="11">
    <source>
        <dbReference type="PROSITE-ProRule" id="PRU00042"/>
    </source>
</evidence>
<feature type="region of interest" description="Disordered" evidence="12">
    <location>
        <begin position="281"/>
        <end position="301"/>
    </location>
</feature>
<comment type="subcellular location">
    <subcellularLocation>
        <location evidence="1">Nucleus</location>
    </subcellularLocation>
</comment>
<feature type="domain" description="C2H2-type" evidence="13">
    <location>
        <begin position="50"/>
        <end position="79"/>
    </location>
</feature>
<organism evidence="14">
    <name type="scientific">Cyberlindnera fabianii</name>
    <name type="common">Yeast</name>
    <name type="synonym">Hansenula fabianii</name>
    <dbReference type="NCBI Taxonomy" id="36022"/>
    <lineage>
        <taxon>Eukaryota</taxon>
        <taxon>Fungi</taxon>
        <taxon>Dikarya</taxon>
        <taxon>Ascomycota</taxon>
        <taxon>Saccharomycotina</taxon>
        <taxon>Saccharomycetes</taxon>
        <taxon>Phaffomycetales</taxon>
        <taxon>Phaffomycetaceae</taxon>
        <taxon>Cyberlindnera</taxon>
    </lineage>
</organism>
<keyword evidence="4 11" id="KW-0863">Zinc-finger</keyword>
<dbReference type="InterPro" id="IPR036236">
    <property type="entry name" value="Znf_C2H2_sf"/>
</dbReference>
<dbReference type="FunFam" id="3.30.160.60:FF:000624">
    <property type="entry name" value="zinc finger protein 697"/>
    <property type="match status" value="1"/>
</dbReference>
<accession>A0A061ARE2</accession>
<evidence type="ECO:0000256" key="4">
    <source>
        <dbReference type="ARBA" id="ARBA00022771"/>
    </source>
</evidence>
<dbReference type="OrthoDB" id="4748970at2759"/>
<keyword evidence="8" id="KW-0804">Transcription</keyword>
<evidence type="ECO:0000256" key="8">
    <source>
        <dbReference type="ARBA" id="ARBA00023163"/>
    </source>
</evidence>
<feature type="domain" description="C2H2-type" evidence="13">
    <location>
        <begin position="80"/>
        <end position="107"/>
    </location>
</feature>
<dbReference type="PROSITE" id="PS50157">
    <property type="entry name" value="ZINC_FINGER_C2H2_2"/>
    <property type="match status" value="8"/>
</dbReference>
<evidence type="ECO:0000256" key="1">
    <source>
        <dbReference type="ARBA" id="ARBA00004123"/>
    </source>
</evidence>
<name>A0A061ARE2_CYBFA</name>
<feature type="domain" description="C2H2-type" evidence="13">
    <location>
        <begin position="134"/>
        <end position="159"/>
    </location>
</feature>
<feature type="domain" description="C2H2-type" evidence="13">
    <location>
        <begin position="332"/>
        <end position="361"/>
    </location>
</feature>
<dbReference type="InterPro" id="IPR013087">
    <property type="entry name" value="Znf_C2H2_type"/>
</dbReference>